<keyword evidence="2" id="KW-1185">Reference proteome</keyword>
<evidence type="ECO:0008006" key="3">
    <source>
        <dbReference type="Google" id="ProtNLM"/>
    </source>
</evidence>
<name>A0AAE1QE54_9EUCA</name>
<evidence type="ECO:0000313" key="1">
    <source>
        <dbReference type="EMBL" id="KAK4325215.1"/>
    </source>
</evidence>
<dbReference type="Proteomes" id="UP001292094">
    <property type="component" value="Unassembled WGS sequence"/>
</dbReference>
<dbReference type="GO" id="GO:0071897">
    <property type="term" value="P:DNA biosynthetic process"/>
    <property type="evidence" value="ECO:0007669"/>
    <property type="project" value="UniProtKB-ARBA"/>
</dbReference>
<gene>
    <name evidence="1" type="ORF">Pmani_004175</name>
</gene>
<dbReference type="AlphaFoldDB" id="A0AAE1QE54"/>
<proteinExistence type="predicted"/>
<organism evidence="1 2">
    <name type="scientific">Petrolisthes manimaculis</name>
    <dbReference type="NCBI Taxonomy" id="1843537"/>
    <lineage>
        <taxon>Eukaryota</taxon>
        <taxon>Metazoa</taxon>
        <taxon>Ecdysozoa</taxon>
        <taxon>Arthropoda</taxon>
        <taxon>Crustacea</taxon>
        <taxon>Multicrustacea</taxon>
        <taxon>Malacostraca</taxon>
        <taxon>Eumalacostraca</taxon>
        <taxon>Eucarida</taxon>
        <taxon>Decapoda</taxon>
        <taxon>Pleocyemata</taxon>
        <taxon>Anomura</taxon>
        <taxon>Galatheoidea</taxon>
        <taxon>Porcellanidae</taxon>
        <taxon>Petrolisthes</taxon>
    </lineage>
</organism>
<sequence>MLLEEAFFQAVEWLDVCGRNGITLNLSKFLFAKTTVEFASFEMSMHPCPHYFETIQNFPTPRNITDFRSWFGLVNQVAYAFASTERVQPFGHLLKPGTCFEWTKKLDHLPFCCNEGWKITLVGSRFTSGAESHYAPVEGEALAAIDALDKARHSPLRPWLF</sequence>
<comment type="caution">
    <text evidence="1">The sequence shown here is derived from an EMBL/GenBank/DDBJ whole genome shotgun (WGS) entry which is preliminary data.</text>
</comment>
<reference evidence="1" key="1">
    <citation type="submission" date="2023-11" db="EMBL/GenBank/DDBJ databases">
        <title>Genome assemblies of two species of porcelain crab, Petrolisthes cinctipes and Petrolisthes manimaculis (Anomura: Porcellanidae).</title>
        <authorList>
            <person name="Angst P."/>
        </authorList>
    </citation>
    <scope>NUCLEOTIDE SEQUENCE</scope>
    <source>
        <strain evidence="1">PB745_02</strain>
        <tissue evidence="1">Gill</tissue>
    </source>
</reference>
<dbReference type="SUPFAM" id="SSF56672">
    <property type="entry name" value="DNA/RNA polymerases"/>
    <property type="match status" value="1"/>
</dbReference>
<protein>
    <recommendedName>
        <fullName evidence="3">Reverse transcriptase RNase H-like domain-containing protein</fullName>
    </recommendedName>
</protein>
<dbReference type="EMBL" id="JAWZYT010000293">
    <property type="protein sequence ID" value="KAK4325215.1"/>
    <property type="molecule type" value="Genomic_DNA"/>
</dbReference>
<dbReference type="InterPro" id="IPR043502">
    <property type="entry name" value="DNA/RNA_pol_sf"/>
</dbReference>
<accession>A0AAE1QE54</accession>
<evidence type="ECO:0000313" key="2">
    <source>
        <dbReference type="Proteomes" id="UP001292094"/>
    </source>
</evidence>